<evidence type="ECO:0000313" key="3">
    <source>
        <dbReference type="EMBL" id="QOV90588.1"/>
    </source>
</evidence>
<feature type="domain" description="DUF1549" evidence="1">
    <location>
        <begin position="266"/>
        <end position="449"/>
    </location>
</feature>
<reference evidence="3 4" key="1">
    <citation type="submission" date="2020-10" db="EMBL/GenBank/DDBJ databases">
        <title>Wide distribution of Phycisphaera-like planctomycetes from WD2101 soil group in peatlands and genome analysis of the first cultivated representative.</title>
        <authorList>
            <person name="Dedysh S.N."/>
            <person name="Beletsky A.V."/>
            <person name="Ivanova A."/>
            <person name="Kulichevskaya I.S."/>
            <person name="Suzina N.E."/>
            <person name="Philippov D.A."/>
            <person name="Rakitin A.L."/>
            <person name="Mardanov A.V."/>
            <person name="Ravin N.V."/>
        </authorList>
    </citation>
    <scope>NUCLEOTIDE SEQUENCE [LARGE SCALE GENOMIC DNA]</scope>
    <source>
        <strain evidence="3 4">M1803</strain>
    </source>
</reference>
<sequence>MSNGTTTLVAAGVLLAVLTGGRQLTSRSPAAPRDPLLASLAVPSSTPANRPAEEPIGFATHVLPILTKAGCNSGACHGAATGQGGFRLSLLGYDPQQDFLNITREQSGRRIDLVSPVDSLLLRKPDRGLPHKGGMKLESGSADHAAIAAWIAGGASFGPPDLRVAAIDVSPADVLLMSTDQSVQLKVQATLSDGRVLAVTNHALYAPNDPAIAEASVGGKISVRRRGTTAVMVRFGGQVAAVRVGVPRRDAPLAAADIDFEPRNYIDQAVLSELQRQRVPPSPLADDAQFLRRIHLDLIGRLPTPSEVRAFVAQPSTPASRRKVIADLLAQPEMPDLWTLRLADLLQVDSKRLGDVPARTYHQWLREQVATNTPFDRVVRELLTAEGDMATVGPANFHRIARDPRDTAEAVAGTLLGVRIACARCHAHPVAAWTQDDYYGFAAFFARTEQAGNRVTAIDRGEVLHPKTNKPVAARLLGAAASLTDAPGIDRRVALADWVVSPGNPMLARVTVNRVWRHMTGRGLVEPVDDLRPTNPPSNPALLDALAADFIANGYDVRRLIQTIAESRTYQASSISTDANRDDDRLHSHAFVRPLAPQVMADAISQATGVPDDYPGHAAGTRAVQLIDARTPSETLDVLGRCTRETGCDQESAGGGLSQALHLINGKSINGKLKGGSIEGLIKASTAVEPVIDELFLRTLSRFPTKNEKDYCLKKFAEAAGRREAAEDLLWVLLNTREFGFNH</sequence>
<dbReference type="InterPro" id="IPR022655">
    <property type="entry name" value="DUF1553"/>
</dbReference>
<dbReference type="Pfam" id="PF07587">
    <property type="entry name" value="PSD1"/>
    <property type="match status" value="1"/>
</dbReference>
<dbReference type="Pfam" id="PF07583">
    <property type="entry name" value="PSCyt2"/>
    <property type="match status" value="1"/>
</dbReference>
<dbReference type="PANTHER" id="PTHR35889">
    <property type="entry name" value="CYCLOINULO-OLIGOSACCHARIDE FRUCTANOTRANSFERASE-RELATED"/>
    <property type="match status" value="1"/>
</dbReference>
<dbReference type="AlphaFoldDB" id="A0A7M2WYL4"/>
<dbReference type="RefSeq" id="WP_206293681.1">
    <property type="nucleotide sequence ID" value="NZ_CP063458.1"/>
</dbReference>
<evidence type="ECO:0000313" key="4">
    <source>
        <dbReference type="Proteomes" id="UP000593765"/>
    </source>
</evidence>
<dbReference type="Gene3D" id="2.60.40.1080">
    <property type="match status" value="1"/>
</dbReference>
<keyword evidence="4" id="KW-1185">Reference proteome</keyword>
<dbReference type="EMBL" id="CP063458">
    <property type="protein sequence ID" value="QOV90588.1"/>
    <property type="molecule type" value="Genomic_DNA"/>
</dbReference>
<proteinExistence type="predicted"/>
<evidence type="ECO:0000259" key="1">
    <source>
        <dbReference type="Pfam" id="PF07583"/>
    </source>
</evidence>
<dbReference type="Proteomes" id="UP000593765">
    <property type="component" value="Chromosome"/>
</dbReference>
<dbReference type="KEGG" id="hbs:IPV69_04275"/>
<gene>
    <name evidence="3" type="ORF">IPV69_04275</name>
</gene>
<dbReference type="InterPro" id="IPR011444">
    <property type="entry name" value="DUF1549"/>
</dbReference>
<name>A0A7M2WYL4_9BACT</name>
<feature type="domain" description="DUF1553" evidence="2">
    <location>
        <begin position="491"/>
        <end position="713"/>
    </location>
</feature>
<evidence type="ECO:0000259" key="2">
    <source>
        <dbReference type="Pfam" id="PF07587"/>
    </source>
</evidence>
<protein>
    <submittedName>
        <fullName evidence="3">DUF1553 domain-containing protein</fullName>
    </submittedName>
</protein>
<organism evidence="3 4">
    <name type="scientific">Humisphaera borealis</name>
    <dbReference type="NCBI Taxonomy" id="2807512"/>
    <lineage>
        <taxon>Bacteria</taxon>
        <taxon>Pseudomonadati</taxon>
        <taxon>Planctomycetota</taxon>
        <taxon>Phycisphaerae</taxon>
        <taxon>Tepidisphaerales</taxon>
        <taxon>Tepidisphaeraceae</taxon>
        <taxon>Humisphaera</taxon>
    </lineage>
</organism>
<dbReference type="PANTHER" id="PTHR35889:SF3">
    <property type="entry name" value="F-BOX DOMAIN-CONTAINING PROTEIN"/>
    <property type="match status" value="1"/>
</dbReference>
<accession>A0A7M2WYL4</accession>